<keyword evidence="2" id="KW-1185">Reference proteome</keyword>
<dbReference type="EMBL" id="KZ824999">
    <property type="protein sequence ID" value="RAH65195.1"/>
    <property type="molecule type" value="Genomic_DNA"/>
</dbReference>
<protein>
    <submittedName>
        <fullName evidence="1">Uncharacterized protein</fullName>
    </submittedName>
</protein>
<accession>A0ACD1GV50</accession>
<reference evidence="1" key="1">
    <citation type="submission" date="2018-02" db="EMBL/GenBank/DDBJ databases">
        <title>The genomes of Aspergillus section Nigri reveals drivers in fungal speciation.</title>
        <authorList>
            <consortium name="DOE Joint Genome Institute"/>
            <person name="Vesth T.C."/>
            <person name="Nybo J."/>
            <person name="Theobald S."/>
            <person name="Brandl J."/>
            <person name="Frisvad J.C."/>
            <person name="Nielsen K.F."/>
            <person name="Lyhne E.K."/>
            <person name="Kogle M.E."/>
            <person name="Kuo A."/>
            <person name="Riley R."/>
            <person name="Clum A."/>
            <person name="Nolan M."/>
            <person name="Lipzen A."/>
            <person name="Salamov A."/>
            <person name="Henrissat B."/>
            <person name="Wiebenga A."/>
            <person name="De vries R.P."/>
            <person name="Grigoriev I.V."/>
            <person name="Mortensen U.H."/>
            <person name="Andersen M.R."/>
            <person name="Baker S.E."/>
        </authorList>
    </citation>
    <scope>NUCLEOTIDE SEQUENCE</scope>
    <source>
        <strain evidence="1">CBS 121060</strain>
    </source>
</reference>
<evidence type="ECO:0000313" key="2">
    <source>
        <dbReference type="Proteomes" id="UP000249661"/>
    </source>
</evidence>
<organism evidence="1 2">
    <name type="scientific">Aspergillus aculeatinus CBS 121060</name>
    <dbReference type="NCBI Taxonomy" id="1448322"/>
    <lineage>
        <taxon>Eukaryota</taxon>
        <taxon>Fungi</taxon>
        <taxon>Dikarya</taxon>
        <taxon>Ascomycota</taxon>
        <taxon>Pezizomycotina</taxon>
        <taxon>Eurotiomycetes</taxon>
        <taxon>Eurotiomycetidae</taxon>
        <taxon>Eurotiales</taxon>
        <taxon>Aspergillaceae</taxon>
        <taxon>Aspergillus</taxon>
        <taxon>Aspergillus subgen. Circumdati</taxon>
    </lineage>
</organism>
<evidence type="ECO:0000313" key="1">
    <source>
        <dbReference type="EMBL" id="RAH65195.1"/>
    </source>
</evidence>
<gene>
    <name evidence="1" type="ORF">BO66DRAFT_216920</name>
</gene>
<dbReference type="Proteomes" id="UP000249661">
    <property type="component" value="Unassembled WGS sequence"/>
</dbReference>
<sequence length="215" mass="23768">MLLNGLLQNTIEDTIARRLRCLRPTGRGGGVNPSVLDRNGVTLQGWTLTCSAVVTSPWGNNAQSFGEEKLTFSHLGGIALLYPSIRIEFSSRIPRCSVIFTISSSSSSPPSRPPSAFPRHTPTPIGSSAIGHTSIDRLSKKGPESTIILIHRRFLCLVYLISVSLGHAIFSERIFWVYFSASCTTTHHRHLIIPQRDHNNTLLWHQPLHVRCGVP</sequence>
<proteinExistence type="predicted"/>
<name>A0ACD1GV50_9EURO</name>